<proteinExistence type="predicted"/>
<sequence length="267" mass="29778">MSLPAFVHLPREVHLLIGRHLQPSEMEGLVLSSRHMRVTYCRAFYHSVAFRGTKADLMGDLWAFLHAEANRPTTRAMIHAVKHVTLEVEPGQPSPGPQAELVLPRLIASSLGALYNLQGIQLDLWWFSDAQGEELRNRCVALPVWTGLRSIQTEEADPELLAVLASKTRAESFSGLQLEGQLDLQAARQCFPFLRRLAIPFELPAMSVGNLASTPARVKNNSEMLLDFGRLEWLVLAPVQLPAGEVEAVRTDPKVRLLIIYFCLSIV</sequence>
<evidence type="ECO:0008006" key="3">
    <source>
        <dbReference type="Google" id="ProtNLM"/>
    </source>
</evidence>
<dbReference type="VEuPathDB" id="FungiDB:FOC4_g10007462"/>
<protein>
    <recommendedName>
        <fullName evidence="3">F-box domain-containing protein</fullName>
    </recommendedName>
</protein>
<reference evidence="1 2" key="1">
    <citation type="journal article" date="2018" name="Sci. Rep.">
        <title>Characterisation of pathogen-specific regions and novel effector candidates in Fusarium oxysporum f. sp. cepae.</title>
        <authorList>
            <person name="Armitage A.D."/>
            <person name="Taylor A."/>
            <person name="Sobczyk M.K."/>
            <person name="Baxter L."/>
            <person name="Greenfield B.P."/>
            <person name="Bates H.J."/>
            <person name="Wilson F."/>
            <person name="Jackson A.C."/>
            <person name="Ott S."/>
            <person name="Harrison R.J."/>
            <person name="Clarkson J.P."/>
        </authorList>
    </citation>
    <scope>NUCLEOTIDE SEQUENCE [LARGE SCALE GENOMIC DNA]</scope>
    <source>
        <strain evidence="1 2">Fo_A13</strain>
    </source>
</reference>
<evidence type="ECO:0000313" key="2">
    <source>
        <dbReference type="Proteomes" id="UP000285084"/>
    </source>
</evidence>
<dbReference type="Proteomes" id="UP000285084">
    <property type="component" value="Unassembled WGS sequence"/>
</dbReference>
<dbReference type="EMBL" id="MRCX01000008">
    <property type="protein sequence ID" value="RKK85084.1"/>
    <property type="molecule type" value="Genomic_DNA"/>
</dbReference>
<comment type="caution">
    <text evidence="1">The sequence shown here is derived from an EMBL/GenBank/DDBJ whole genome shotgun (WGS) entry which is preliminary data.</text>
</comment>
<evidence type="ECO:0000313" key="1">
    <source>
        <dbReference type="EMBL" id="RKK85084.1"/>
    </source>
</evidence>
<accession>A0A420NXR6</accession>
<dbReference type="VEuPathDB" id="FungiDB:FOIG_00057"/>
<gene>
    <name evidence="1" type="ORF">BFJ69_g1785</name>
</gene>
<dbReference type="VEuPathDB" id="FungiDB:HZS61_000106"/>
<name>A0A420NXR6_FUSOX</name>
<dbReference type="AlphaFoldDB" id="A0A420NXR6"/>
<organism evidence="1 2">
    <name type="scientific">Fusarium oxysporum</name>
    <name type="common">Fusarium vascular wilt</name>
    <dbReference type="NCBI Taxonomy" id="5507"/>
    <lineage>
        <taxon>Eukaryota</taxon>
        <taxon>Fungi</taxon>
        <taxon>Dikarya</taxon>
        <taxon>Ascomycota</taxon>
        <taxon>Pezizomycotina</taxon>
        <taxon>Sordariomycetes</taxon>
        <taxon>Hypocreomycetidae</taxon>
        <taxon>Hypocreales</taxon>
        <taxon>Nectriaceae</taxon>
        <taxon>Fusarium</taxon>
        <taxon>Fusarium oxysporum species complex</taxon>
    </lineage>
</organism>